<accession>A0A512DVA8</accession>
<evidence type="ECO:0000256" key="1">
    <source>
        <dbReference type="ARBA" id="ARBA00022448"/>
    </source>
</evidence>
<dbReference type="NCBIfam" id="TIGR02745">
    <property type="entry name" value="ccoG_rdxA_fixG"/>
    <property type="match status" value="1"/>
</dbReference>
<feature type="transmembrane region" description="Helical" evidence="7">
    <location>
        <begin position="201"/>
        <end position="218"/>
    </location>
</feature>
<dbReference type="GO" id="GO:0051539">
    <property type="term" value="F:4 iron, 4 sulfur cluster binding"/>
    <property type="evidence" value="ECO:0007669"/>
    <property type="project" value="UniProtKB-KW"/>
</dbReference>
<feature type="transmembrane region" description="Helical" evidence="7">
    <location>
        <begin position="164"/>
        <end position="181"/>
    </location>
</feature>
<dbReference type="GO" id="GO:0046872">
    <property type="term" value="F:metal ion binding"/>
    <property type="evidence" value="ECO:0007669"/>
    <property type="project" value="UniProtKB-KW"/>
</dbReference>
<dbReference type="InterPro" id="IPR013783">
    <property type="entry name" value="Ig-like_fold"/>
</dbReference>
<feature type="transmembrane region" description="Helical" evidence="7">
    <location>
        <begin position="344"/>
        <end position="363"/>
    </location>
</feature>
<dbReference type="EMBL" id="BJYZ01000021">
    <property type="protein sequence ID" value="GEO40397.1"/>
    <property type="molecule type" value="Genomic_DNA"/>
</dbReference>
<evidence type="ECO:0000313" key="9">
    <source>
        <dbReference type="EMBL" id="GEO40397.1"/>
    </source>
</evidence>
<keyword evidence="4" id="KW-0249">Electron transport</keyword>
<keyword evidence="7" id="KW-0472">Membrane</keyword>
<dbReference type="Pfam" id="PF13746">
    <property type="entry name" value="Fer4_18"/>
    <property type="match status" value="1"/>
</dbReference>
<dbReference type="OrthoDB" id="9811700at2"/>
<dbReference type="RefSeq" id="WP_044429930.1">
    <property type="nucleotide sequence ID" value="NZ_BJYZ01000021.1"/>
</dbReference>
<dbReference type="Proteomes" id="UP000321523">
    <property type="component" value="Unassembled WGS sequence"/>
</dbReference>
<keyword evidence="3" id="KW-0479">Metal-binding</keyword>
<dbReference type="GO" id="GO:0005886">
    <property type="term" value="C:plasma membrane"/>
    <property type="evidence" value="ECO:0007669"/>
    <property type="project" value="TreeGrafter"/>
</dbReference>
<keyword evidence="10" id="KW-1185">Reference proteome</keyword>
<evidence type="ECO:0000256" key="2">
    <source>
        <dbReference type="ARBA" id="ARBA00022485"/>
    </source>
</evidence>
<dbReference type="InterPro" id="IPR017900">
    <property type="entry name" value="4Fe4S_Fe_S_CS"/>
</dbReference>
<proteinExistence type="predicted"/>
<dbReference type="PROSITE" id="PS51379">
    <property type="entry name" value="4FE4S_FER_2"/>
    <property type="match status" value="2"/>
</dbReference>
<evidence type="ECO:0000256" key="4">
    <source>
        <dbReference type="ARBA" id="ARBA00022982"/>
    </source>
</evidence>
<evidence type="ECO:0000256" key="5">
    <source>
        <dbReference type="ARBA" id="ARBA00023004"/>
    </source>
</evidence>
<feature type="transmembrane region" description="Helical" evidence="7">
    <location>
        <begin position="90"/>
        <end position="111"/>
    </location>
</feature>
<keyword evidence="2" id="KW-0004">4Fe-4S</keyword>
<reference evidence="9 10" key="1">
    <citation type="submission" date="2019-07" db="EMBL/GenBank/DDBJ databases">
        <title>Whole genome shotgun sequence of Skermanella aerolata NBRC 106429.</title>
        <authorList>
            <person name="Hosoyama A."/>
            <person name="Uohara A."/>
            <person name="Ohji S."/>
            <person name="Ichikawa N."/>
        </authorList>
    </citation>
    <scope>NUCLEOTIDE SEQUENCE [LARGE SCALE GENOMIC DNA]</scope>
    <source>
        <strain evidence="9 10">NBRC 106429</strain>
    </source>
</reference>
<evidence type="ECO:0000256" key="7">
    <source>
        <dbReference type="SAM" id="Phobius"/>
    </source>
</evidence>
<evidence type="ECO:0000256" key="3">
    <source>
        <dbReference type="ARBA" id="ARBA00022723"/>
    </source>
</evidence>
<protein>
    <submittedName>
        <fullName evidence="9">4Fe-4S ferredoxin</fullName>
    </submittedName>
</protein>
<sequence>MSTTTQTHGGGDEQVPASLFAAREKVYPKSVAGKYRKLKWIALVVLLAIYYVVPWIRWDRGPAAPDQAVLVDLAGPRLYFFFIEIWPQEIYYLTGLLIMAAIGLFLATSLAGRIWCGYACPQTVWTDLYVWIERKIEGDRSERIRLDKSPLSGAKVLKKLSKHLAWLVVAFLTGGAWAMYFTDAPTLVAGLFRLQIDELSLIFIALFTSTTYLLGGWAREQVCTYMCPWPRLQGAMIDEDSLIVTYESWRGEPRGAKRKSQDWDQRGDCIDCKACIHVCPTGIDIREGLQMECIGCGLCVDACNEIMTKISRPLNLITFDTHNNQVARSHGSTAHVRLIRPRTLIYGLIIVVLAGMMVAGLVFRPQLDISVLRDRAPLFVTLSDGDIRNGYTFKISNMTRYAKDYSLRLDGVAGATLAVVGQEDRVERIDLAARPDTVATYRIYVRAPARALASTSTPVTFTLTDKTTVGRGAPEEVDYHSVFIGPDK</sequence>
<dbReference type="PANTHER" id="PTHR30176:SF3">
    <property type="entry name" value="FERREDOXIN-TYPE PROTEIN NAPH"/>
    <property type="match status" value="1"/>
</dbReference>
<dbReference type="AlphaFoldDB" id="A0A512DVA8"/>
<evidence type="ECO:0000313" key="10">
    <source>
        <dbReference type="Proteomes" id="UP000321523"/>
    </source>
</evidence>
<dbReference type="Gene3D" id="2.60.40.10">
    <property type="entry name" value="Immunoglobulins"/>
    <property type="match status" value="1"/>
</dbReference>
<feature type="transmembrane region" description="Helical" evidence="7">
    <location>
        <begin position="38"/>
        <end position="56"/>
    </location>
</feature>
<dbReference type="Pfam" id="PF12801">
    <property type="entry name" value="Fer4_5"/>
    <property type="match status" value="1"/>
</dbReference>
<evidence type="ECO:0000259" key="8">
    <source>
        <dbReference type="PROSITE" id="PS51379"/>
    </source>
</evidence>
<dbReference type="InterPro" id="IPR051684">
    <property type="entry name" value="Electron_Trans/Redox"/>
</dbReference>
<dbReference type="Pfam" id="PF11614">
    <property type="entry name" value="FixG_C"/>
    <property type="match status" value="1"/>
</dbReference>
<keyword evidence="5" id="KW-0408">Iron</keyword>
<comment type="caution">
    <text evidence="9">The sequence shown here is derived from an EMBL/GenBank/DDBJ whole genome shotgun (WGS) entry which is preliminary data.</text>
</comment>
<feature type="domain" description="4Fe-4S ferredoxin-type" evidence="8">
    <location>
        <begin position="259"/>
        <end position="288"/>
    </location>
</feature>
<gene>
    <name evidence="9" type="ORF">SAE02_45450</name>
</gene>
<keyword evidence="1" id="KW-0813">Transport</keyword>
<keyword evidence="7" id="KW-0812">Transmembrane</keyword>
<dbReference type="PANTHER" id="PTHR30176">
    <property type="entry name" value="FERREDOXIN-TYPE PROTEIN NAPH"/>
    <property type="match status" value="1"/>
</dbReference>
<organism evidence="9 10">
    <name type="scientific">Skermanella aerolata</name>
    <dbReference type="NCBI Taxonomy" id="393310"/>
    <lineage>
        <taxon>Bacteria</taxon>
        <taxon>Pseudomonadati</taxon>
        <taxon>Pseudomonadota</taxon>
        <taxon>Alphaproteobacteria</taxon>
        <taxon>Rhodospirillales</taxon>
        <taxon>Azospirillaceae</taxon>
        <taxon>Skermanella</taxon>
    </lineage>
</organism>
<dbReference type="InterPro" id="IPR032879">
    <property type="entry name" value="FixG_C"/>
</dbReference>
<dbReference type="PROSITE" id="PS00198">
    <property type="entry name" value="4FE4S_FER_1"/>
    <property type="match status" value="1"/>
</dbReference>
<evidence type="ECO:0000256" key="6">
    <source>
        <dbReference type="ARBA" id="ARBA00023014"/>
    </source>
</evidence>
<feature type="domain" description="4Fe-4S ferredoxin-type" evidence="8">
    <location>
        <begin position="292"/>
        <end position="313"/>
    </location>
</feature>
<dbReference type="SUPFAM" id="SSF54862">
    <property type="entry name" value="4Fe-4S ferredoxins"/>
    <property type="match status" value="1"/>
</dbReference>
<name>A0A512DVA8_9PROT</name>
<dbReference type="InterPro" id="IPR014116">
    <property type="entry name" value="Cyt_c_oxidase_cbb3_FixG"/>
</dbReference>
<dbReference type="InterPro" id="IPR017896">
    <property type="entry name" value="4Fe4S_Fe-S-bd"/>
</dbReference>
<keyword evidence="6" id="KW-0411">Iron-sulfur</keyword>
<keyword evidence="7" id="KW-1133">Transmembrane helix</keyword>